<dbReference type="SUPFAM" id="SSF69118">
    <property type="entry name" value="AhpD-like"/>
    <property type="match status" value="1"/>
</dbReference>
<dbReference type="InterPro" id="IPR052512">
    <property type="entry name" value="4CMD/NDH-1_regulator"/>
</dbReference>
<gene>
    <name evidence="2" type="ORF">I308_106509</name>
</gene>
<reference evidence="3" key="1">
    <citation type="submission" date="2015-01" db="EMBL/GenBank/DDBJ databases">
        <title>The Genome Sequence of Cryptococcus gattii MMRL2647.</title>
        <authorList>
            <consortium name="The Broad Institute Genomics Platform"/>
            <person name="Cuomo C."/>
            <person name="Litvintseva A."/>
            <person name="Chen Y."/>
            <person name="Heitman J."/>
            <person name="Sun S."/>
            <person name="Springer D."/>
            <person name="Dromer F."/>
            <person name="Young S."/>
            <person name="Zeng Q."/>
            <person name="Gargeya S."/>
            <person name="Abouelleil A."/>
            <person name="Alvarado L."/>
            <person name="Chapman S.B."/>
            <person name="Gainer-Dewar J."/>
            <person name="Goldberg J."/>
            <person name="Griggs A."/>
            <person name="Gujja S."/>
            <person name="Hansen M."/>
            <person name="Howarth C."/>
            <person name="Imamovic A."/>
            <person name="Larimer J."/>
            <person name="Murphy C."/>
            <person name="Naylor J."/>
            <person name="Pearson M."/>
            <person name="Priest M."/>
            <person name="Roberts A."/>
            <person name="Saif S."/>
            <person name="Shea T."/>
            <person name="Sykes S."/>
            <person name="Wortman J."/>
            <person name="Nusbaum C."/>
            <person name="Birren B."/>
        </authorList>
    </citation>
    <scope>NUCLEOTIDE SEQUENCE [LARGE SCALE GENOMIC DNA]</scope>
    <source>
        <strain evidence="3">IND107</strain>
    </source>
</reference>
<reference evidence="2 3" key="2">
    <citation type="submission" date="2024-01" db="EMBL/GenBank/DDBJ databases">
        <title>Comparative genomics of Cryptococcus and Kwoniella reveals pathogenesis evolution and contrasting modes of karyotype evolution via chromosome fusion or intercentromeric recombination.</title>
        <authorList>
            <person name="Coelho M.A."/>
            <person name="David-Palma M."/>
            <person name="Shea T."/>
            <person name="Bowers K."/>
            <person name="Mcginley-Smith S."/>
            <person name="Mohammad A.W."/>
            <person name="Gnirke A."/>
            <person name="Yurkov A.M."/>
            <person name="Nowrousian M."/>
            <person name="Sun S."/>
            <person name="Cuomo C.A."/>
            <person name="Heitman J."/>
        </authorList>
    </citation>
    <scope>NUCLEOTIDE SEQUENCE [LARGE SCALE GENOMIC DNA]</scope>
    <source>
        <strain evidence="2 3">IND107</strain>
    </source>
</reference>
<dbReference type="PANTHER" id="PTHR33570">
    <property type="entry name" value="4-CARBOXYMUCONOLACTONE DECARBOXYLASE FAMILY PROTEIN"/>
    <property type="match status" value="1"/>
</dbReference>
<dbReference type="InterPro" id="IPR003779">
    <property type="entry name" value="CMD-like"/>
</dbReference>
<name>A0ABR3BML8_9TREE</name>
<evidence type="ECO:0000313" key="3">
    <source>
        <dbReference type="Proteomes" id="UP000054399"/>
    </source>
</evidence>
<accession>A0ABR3BML8</accession>
<dbReference type="EMBL" id="ATAM02000013">
    <property type="protein sequence ID" value="KAL0240709.1"/>
    <property type="molecule type" value="Genomic_DNA"/>
</dbReference>
<proteinExistence type="predicted"/>
<organism evidence="2 3">
    <name type="scientific">Cryptococcus tetragattii IND107</name>
    <dbReference type="NCBI Taxonomy" id="1296105"/>
    <lineage>
        <taxon>Eukaryota</taxon>
        <taxon>Fungi</taxon>
        <taxon>Dikarya</taxon>
        <taxon>Basidiomycota</taxon>
        <taxon>Agaricomycotina</taxon>
        <taxon>Tremellomycetes</taxon>
        <taxon>Tremellales</taxon>
        <taxon>Cryptococcaceae</taxon>
        <taxon>Cryptococcus</taxon>
        <taxon>Cryptococcus gattii species complex</taxon>
    </lineage>
</organism>
<dbReference type="Proteomes" id="UP000054399">
    <property type="component" value="Unassembled WGS sequence"/>
</dbReference>
<dbReference type="Gene3D" id="1.20.1290.10">
    <property type="entry name" value="AhpD-like"/>
    <property type="match status" value="1"/>
</dbReference>
<dbReference type="PANTHER" id="PTHR33570:SF2">
    <property type="entry name" value="CARBOXYMUCONOLACTONE DECARBOXYLASE-LIKE DOMAIN-CONTAINING PROTEIN"/>
    <property type="match status" value="1"/>
</dbReference>
<dbReference type="GeneID" id="91993364"/>
<dbReference type="RefSeq" id="XP_066611208.1">
    <property type="nucleotide sequence ID" value="XM_066760936.1"/>
</dbReference>
<dbReference type="InterPro" id="IPR029032">
    <property type="entry name" value="AhpD-like"/>
</dbReference>
<comment type="caution">
    <text evidence="2">The sequence shown here is derived from an EMBL/GenBank/DDBJ whole genome shotgun (WGS) entry which is preliminary data.</text>
</comment>
<evidence type="ECO:0000313" key="2">
    <source>
        <dbReference type="EMBL" id="KAL0240709.1"/>
    </source>
</evidence>
<evidence type="ECO:0000259" key="1">
    <source>
        <dbReference type="Pfam" id="PF02627"/>
    </source>
</evidence>
<feature type="domain" description="Carboxymuconolactone decarboxylase-like" evidence="1">
    <location>
        <begin position="48"/>
        <end position="126"/>
    </location>
</feature>
<sequence length="131" mass="14474">MSQPPIIQETEAYKQGMKNRLEVMGKAYVEASLAKNSSPFASLGQQDATEFAWHNVWSRPGLDRKQRSLICLTLLTILGKHAELAGHVRGAINNGLTETEIQEVMHQVMVYAGVPIGLEGFRVADEVLRAL</sequence>
<dbReference type="Pfam" id="PF02627">
    <property type="entry name" value="CMD"/>
    <property type="match status" value="1"/>
</dbReference>
<keyword evidence="3" id="KW-1185">Reference proteome</keyword>
<protein>
    <recommendedName>
        <fullName evidence="1">Carboxymuconolactone decarboxylase-like domain-containing protein</fullName>
    </recommendedName>
</protein>